<dbReference type="SUPFAM" id="SSF53756">
    <property type="entry name" value="UDP-Glycosyltransferase/glycogen phosphorylase"/>
    <property type="match status" value="1"/>
</dbReference>
<dbReference type="Gene3D" id="3.40.50.2000">
    <property type="entry name" value="Glycogen Phosphorylase B"/>
    <property type="match status" value="1"/>
</dbReference>
<evidence type="ECO:0000313" key="1">
    <source>
        <dbReference type="EMBL" id="TLE11808.1"/>
    </source>
</evidence>
<dbReference type="RefSeq" id="WP_034565788.1">
    <property type="nucleotide sequence ID" value="NZ_FZMS01000010.1"/>
</dbReference>
<protein>
    <submittedName>
        <fullName evidence="1">Glycosyltransferase</fullName>
    </submittedName>
</protein>
<dbReference type="PANTHER" id="PTHR12558:SF13">
    <property type="entry name" value="CELL DIVISION CYCLE PROTEIN 27 HOMOLOG"/>
    <property type="match status" value="1"/>
</dbReference>
<dbReference type="InterPro" id="IPR019734">
    <property type="entry name" value="TPR_rpt"/>
</dbReference>
<dbReference type="GO" id="GO:0016740">
    <property type="term" value="F:transferase activity"/>
    <property type="evidence" value="ECO:0007669"/>
    <property type="project" value="UniProtKB-KW"/>
</dbReference>
<reference evidence="1 2" key="1">
    <citation type="journal article" date="2014" name="Genome Announc.">
        <title>Draft genome sequences of eight enterohepatic helicobacter species isolated from both laboratory and wild rodents.</title>
        <authorList>
            <person name="Sheh A."/>
            <person name="Shen Z."/>
            <person name="Fox J.G."/>
        </authorList>
    </citation>
    <scope>NUCLEOTIDE SEQUENCE [LARGE SCALE GENOMIC DNA]</scope>
    <source>
        <strain evidence="1 2">ATCC 49320</strain>
    </source>
</reference>
<keyword evidence="1" id="KW-0808">Transferase</keyword>
<proteinExistence type="predicted"/>
<dbReference type="SMART" id="SM00028">
    <property type="entry name" value="TPR"/>
    <property type="match status" value="4"/>
</dbReference>
<accession>A0A4U8UAJ1</accession>
<comment type="caution">
    <text evidence="1">The sequence shown here is derived from an EMBL/GenBank/DDBJ whole genome shotgun (WGS) entry which is preliminary data.</text>
</comment>
<dbReference type="AlphaFoldDB" id="A0A4U8UAJ1"/>
<dbReference type="InterPro" id="IPR011990">
    <property type="entry name" value="TPR-like_helical_dom_sf"/>
</dbReference>
<organism evidence="1 2">
    <name type="scientific">Helicobacter bilis</name>
    <dbReference type="NCBI Taxonomy" id="37372"/>
    <lineage>
        <taxon>Bacteria</taxon>
        <taxon>Pseudomonadati</taxon>
        <taxon>Campylobacterota</taxon>
        <taxon>Epsilonproteobacteria</taxon>
        <taxon>Campylobacterales</taxon>
        <taxon>Helicobacteraceae</taxon>
        <taxon>Helicobacter</taxon>
    </lineage>
</organism>
<dbReference type="PROSITE" id="PS50005">
    <property type="entry name" value="TPR"/>
    <property type="match status" value="3"/>
</dbReference>
<dbReference type="Gene3D" id="1.25.40.10">
    <property type="entry name" value="Tetratricopeptide repeat domain"/>
    <property type="match status" value="3"/>
</dbReference>
<dbReference type="SUPFAM" id="SSF81901">
    <property type="entry name" value="HCP-like"/>
    <property type="match status" value="1"/>
</dbReference>
<sequence>MNIETIRQLFNNKQWQTCIEACLRLIMQQRTNIEAWSLCAFCYNNIGQLQEAIKCLEDALKIAKKHHKEHVFTLSLNLAEFYRRNNMTLQAIALLQNLLPKDDENLHFNLAKCYGDLQDYERSIQHYMIAIKINPKDIHAIFNLANQQAAIGSFKLALKYYSLAYESGMGDAGINLAQIYTNLDDLNSAITLYRELEPHYTQDSNFYFNYANALRYNDEIELAKEAYSRAISLNPDVRYVINLAHLYLSLNEFQTGFALYEHRRVMLPKTMDRHFLDFSFQDSKSILDFLQDKRVALYHEQGFGDSIMFARFIPLLSCKEKIIFAPKELCKIFRCFNAPCSEKVHDDYDIALPMPSLAFLFANEKSVKIGLESFRNTLLSFLIKSQIKDSNGLKDSILSDTFIHTNMTESQISIKKVLESYQHYAQKEELKDDVFLSTKAQAKNHFITNTHNTIETKKQIKIALNFSSNPNFQNAREKSIYAQKLLESLPHKNFTYYSLQYEGIDSGLAKEFGVIDMSKEIQDFYDSARILLNMDFVISIDSALAHLSATLGIPTAVLLYKRHDWRWGRFCKHDSTIWYDNAKLFIQEDLYEWRGVLEKLNVFLKQTFKTFKTFKE</sequence>
<dbReference type="EMBL" id="JRPJ02000003">
    <property type="protein sequence ID" value="TLE11808.1"/>
    <property type="molecule type" value="Genomic_DNA"/>
</dbReference>
<evidence type="ECO:0000313" key="2">
    <source>
        <dbReference type="Proteomes" id="UP000029857"/>
    </source>
</evidence>
<dbReference type="Pfam" id="PF13181">
    <property type="entry name" value="TPR_8"/>
    <property type="match status" value="3"/>
</dbReference>
<gene>
    <name evidence="1" type="ORF">LS79_001490</name>
</gene>
<name>A0A4U8UAJ1_9HELI</name>
<dbReference type="PANTHER" id="PTHR12558">
    <property type="entry name" value="CELL DIVISION CYCLE 16,23,27"/>
    <property type="match status" value="1"/>
</dbReference>
<dbReference type="Proteomes" id="UP000029857">
    <property type="component" value="Unassembled WGS sequence"/>
</dbReference>